<feature type="region of interest" description="Disordered" evidence="1">
    <location>
        <begin position="958"/>
        <end position="983"/>
    </location>
</feature>
<feature type="compositionally biased region" description="Pro residues" evidence="1">
    <location>
        <begin position="52"/>
        <end position="74"/>
    </location>
</feature>
<feature type="region of interest" description="Disordered" evidence="1">
    <location>
        <begin position="862"/>
        <end position="916"/>
    </location>
</feature>
<feature type="compositionally biased region" description="Pro residues" evidence="1">
    <location>
        <begin position="1229"/>
        <end position="1247"/>
    </location>
</feature>
<feature type="compositionally biased region" description="Pro residues" evidence="1">
    <location>
        <begin position="1"/>
        <end position="10"/>
    </location>
</feature>
<feature type="compositionally biased region" description="Pro residues" evidence="1">
    <location>
        <begin position="669"/>
        <end position="678"/>
    </location>
</feature>
<dbReference type="OrthoDB" id="515401at2759"/>
<proteinExistence type="predicted"/>
<feature type="region of interest" description="Disordered" evidence="1">
    <location>
        <begin position="1"/>
        <end position="78"/>
    </location>
</feature>
<reference evidence="4" key="1">
    <citation type="journal article" date="2018" name="Nat. Microbiol.">
        <title>Leveraging single-cell genomics to expand the fungal tree of life.</title>
        <authorList>
            <person name="Ahrendt S.R."/>
            <person name="Quandt C.A."/>
            <person name="Ciobanu D."/>
            <person name="Clum A."/>
            <person name="Salamov A."/>
            <person name="Andreopoulos B."/>
            <person name="Cheng J.F."/>
            <person name="Woyke T."/>
            <person name="Pelin A."/>
            <person name="Henrissat B."/>
            <person name="Reynolds N.K."/>
            <person name="Benny G.L."/>
            <person name="Smith M.E."/>
            <person name="James T.Y."/>
            <person name="Grigoriev I.V."/>
        </authorList>
    </citation>
    <scope>NUCLEOTIDE SEQUENCE [LARGE SCALE GENOMIC DNA]</scope>
    <source>
        <strain evidence="4">ATCC 52028</strain>
    </source>
</reference>
<sequence length="1460" mass="146827">MSDILPPQPWNPRDRLMAPSPPRLTGGSPHGIGIGMGGIGMDMDRGMGMAPSPSPSPSPPPPLLPPHESSPPNPNAQQTQRVDYLHHTFDPLDLHQCWKHATRQKSTLPHGHRLENASWRKFFQLKFHLPRIHPSRLDWRKEDDVWWLYGPFLAYESLETLETRMRVLEAREAREGYTVSVGLKNPLSGHSLAAPSTTSPSPPSISAVMGSPGAHTVAAQRAYQHRRHSSVRLVSDMGPGTRADTAAAAASAAAMPAQPHLSPILSSASGTPPSASAGTAGAIPAGQAGRHRRRTHAALSASDSASSGSPGMAVDSVDVGANAVANGMDDDGDDGDDDHDDDDEASAPATPLEGSTALATNGNGDDAAFAGAMDLVDPASPRAIRSVATLGVAPPTAAAQSHLLESPARPGRGLAPANPKPAKKSKKSAKTSMAAATLTSAAVRPSSSTGGSSGSSSASNTSSTGAGTPSLALSNPQALRKRTLGRIGGRGLSGGAQSRGLTLSDRAHGAPYHDFFRVYRAQQAQAQAQLQKTGALMTTSAAVSSHPVAVPFFSSASPAMGGGGAAAANAAAAAAAAAPSHPTAVALVSTSVATAATVSIAGAVPSPSGLTGNIVTRTPGLGASPATQFAATTAAALSDKMTLAPAVAAHPAAIASATGANGRGMPSATAPPPPPPLATAPPVTGRRAQFFVNDFGLPGAPASPYRLLLTAGPLSSDASGGTAAAAAAAAAVDAAAALPATTTAHDAAHGPAEDALPARDGFSLTRGGSPPLAPVARKTLRFQSFVEQRRIKPFDDTTSDVTSREDEDDDADADEDDEAAMSLDGADGAVGAFGAAASSAASSAAASPSTSTDRMHGMQLAHSLGGRPANAPLLSTTSSSSSLSDCSGSSCESGSLSSASASITDGGLTMGTSDSSGVIRPATASMTDAAPSASAAAPIDPGAAMTLSASTPISPLPASAADGWPAHADGTSKPRSTHGLVRSSGSYTNVASLNRTASFDHRYIQKQTGQASFYANPNSYYSSQRPLSSHVAGHGPSGAASPTPPGRPLIVARPLTPQPTRGYGRMLNVIRIEDEDEDFLHPSLQHPTPEAPPISRVGQASASATDVSMSALLRQRHTPPPMPATAGPIPSSYGDYFSARHSTTAAHGHPHGHRHGHGHGHGAPAGAQALLSGAPSALRSVSSDTIPLPPAPLKAPDGGSATDLADASAATTAPAHAPGAAASAAASSPMPPAAPQLSPPPPHPTPSARPKKDASNDRFYPADAVLPRGATFLDRAIVRSVRGALGEPGEPEAATAATEAAARAPAAPATGGAADGGVALKTPPSVAAASRAVSPTGDGDDEARGMTTPPYAPHFDTSDAESEPSHARAAPTSAARVDGARDAAPWSAAIAGHHATPSRRSTPAGVNEDDDDADDDENEGMLDDGMLGLETPYGLLDRVADVVEGVWDTLGWLGRSMAKN</sequence>
<feature type="compositionally biased region" description="Low complexity" evidence="1">
    <location>
        <begin position="266"/>
        <end position="286"/>
    </location>
</feature>
<feature type="compositionally biased region" description="Gly residues" evidence="1">
    <location>
        <begin position="28"/>
        <end position="40"/>
    </location>
</feature>
<organism evidence="3 4">
    <name type="scientific">Caulochytrium protostelioides</name>
    <dbReference type="NCBI Taxonomy" id="1555241"/>
    <lineage>
        <taxon>Eukaryota</taxon>
        <taxon>Fungi</taxon>
        <taxon>Fungi incertae sedis</taxon>
        <taxon>Chytridiomycota</taxon>
        <taxon>Chytridiomycota incertae sedis</taxon>
        <taxon>Chytridiomycetes</taxon>
        <taxon>Caulochytriales</taxon>
        <taxon>Caulochytriaceae</taxon>
        <taxon>Caulochytrium</taxon>
    </lineage>
</organism>
<feature type="compositionally biased region" description="Acidic residues" evidence="1">
    <location>
        <begin position="328"/>
        <end position="345"/>
    </location>
</feature>
<name>A0A4V1IV44_9FUNG</name>
<evidence type="ECO:0000313" key="3">
    <source>
        <dbReference type="EMBL" id="RKP02769.1"/>
    </source>
</evidence>
<feature type="compositionally biased region" description="Low complexity" evidence="1">
    <location>
        <begin position="297"/>
        <end position="309"/>
    </location>
</feature>
<evidence type="ECO:0000259" key="2">
    <source>
        <dbReference type="Pfam" id="PF08550"/>
    </source>
</evidence>
<feature type="region of interest" description="Disordered" evidence="1">
    <location>
        <begin position="398"/>
        <end position="476"/>
    </location>
</feature>
<evidence type="ECO:0000313" key="4">
    <source>
        <dbReference type="Proteomes" id="UP000274922"/>
    </source>
</evidence>
<feature type="compositionally biased region" description="Basic residues" evidence="1">
    <location>
        <begin position="1148"/>
        <end position="1160"/>
    </location>
</feature>
<dbReference type="EMBL" id="ML014135">
    <property type="protein sequence ID" value="RKP02769.1"/>
    <property type="molecule type" value="Genomic_DNA"/>
</dbReference>
<dbReference type="Proteomes" id="UP000274922">
    <property type="component" value="Unassembled WGS sequence"/>
</dbReference>
<feature type="compositionally biased region" description="Low complexity" evidence="1">
    <location>
        <begin position="1286"/>
        <end position="1335"/>
    </location>
</feature>
<feature type="compositionally biased region" description="Acidic residues" evidence="1">
    <location>
        <begin position="1407"/>
        <end position="1422"/>
    </location>
</feature>
<feature type="compositionally biased region" description="Low complexity" evidence="1">
    <location>
        <begin position="243"/>
        <end position="257"/>
    </location>
</feature>
<feature type="compositionally biased region" description="Acidic residues" evidence="1">
    <location>
        <begin position="805"/>
        <end position="818"/>
    </location>
</feature>
<feature type="region of interest" description="Disordered" evidence="1">
    <location>
        <begin position="190"/>
        <end position="363"/>
    </location>
</feature>
<feature type="region of interest" description="Disordered" evidence="1">
    <location>
        <begin position="744"/>
        <end position="775"/>
    </location>
</feature>
<keyword evidence="4" id="KW-1185">Reference proteome</keyword>
<feature type="region of interest" description="Disordered" evidence="1">
    <location>
        <begin position="1143"/>
        <end position="1262"/>
    </location>
</feature>
<dbReference type="STRING" id="1555241.A0A4V1IV44"/>
<feature type="compositionally biased region" description="Low complexity" evidence="1">
    <location>
        <begin position="430"/>
        <end position="470"/>
    </location>
</feature>
<dbReference type="InterPro" id="IPR013860">
    <property type="entry name" value="AreA_GATA"/>
</dbReference>
<feature type="region of interest" description="Disordered" evidence="1">
    <location>
        <begin position="1024"/>
        <end position="1047"/>
    </location>
</feature>
<dbReference type="Pfam" id="PF08550">
    <property type="entry name" value="GATA_AreA"/>
    <property type="match status" value="1"/>
</dbReference>
<evidence type="ECO:0000256" key="1">
    <source>
        <dbReference type="SAM" id="MobiDB-lite"/>
    </source>
</evidence>
<accession>A0A4V1IV44</accession>
<feature type="compositionally biased region" description="Low complexity" evidence="1">
    <location>
        <begin position="1199"/>
        <end position="1228"/>
    </location>
</feature>
<feature type="region of interest" description="Disordered" evidence="1">
    <location>
        <begin position="658"/>
        <end position="678"/>
    </location>
</feature>
<feature type="compositionally biased region" description="Low complexity" evidence="1">
    <location>
        <begin position="1028"/>
        <end position="1041"/>
    </location>
</feature>
<feature type="compositionally biased region" description="Low complexity" evidence="1">
    <location>
        <begin position="873"/>
        <end position="902"/>
    </location>
</feature>
<feature type="region of interest" description="Disordered" evidence="1">
    <location>
        <begin position="1286"/>
        <end position="1426"/>
    </location>
</feature>
<gene>
    <name evidence="3" type="ORF">CXG81DRAFT_17570</name>
</gene>
<protein>
    <recommendedName>
        <fullName evidence="2">Nitrogen regulatory protein areA GATA-like domain-containing protein</fullName>
    </recommendedName>
</protein>
<feature type="domain" description="Nitrogen regulatory protein areA GATA-like" evidence="2">
    <location>
        <begin position="98"/>
        <end position="120"/>
    </location>
</feature>
<feature type="region of interest" description="Disordered" evidence="1">
    <location>
        <begin position="791"/>
        <end position="818"/>
    </location>
</feature>